<dbReference type="Gene3D" id="1.10.1370.10">
    <property type="entry name" value="Neurolysin, domain 3"/>
    <property type="match status" value="1"/>
</dbReference>
<keyword evidence="3 7" id="KW-0479">Metal-binding</keyword>
<reference evidence="10 11" key="1">
    <citation type="journal article" date="2024" name="Commun. Biol.">
        <title>Comparative genomic analysis of thermophilic fungi reveals convergent evolutionary adaptations and gene losses.</title>
        <authorList>
            <person name="Steindorff A.S."/>
            <person name="Aguilar-Pontes M.V."/>
            <person name="Robinson A.J."/>
            <person name="Andreopoulos B."/>
            <person name="LaButti K."/>
            <person name="Kuo A."/>
            <person name="Mondo S."/>
            <person name="Riley R."/>
            <person name="Otillar R."/>
            <person name="Haridas S."/>
            <person name="Lipzen A."/>
            <person name="Grimwood J."/>
            <person name="Schmutz J."/>
            <person name="Clum A."/>
            <person name="Reid I.D."/>
            <person name="Moisan M.C."/>
            <person name="Butler G."/>
            <person name="Nguyen T.T.M."/>
            <person name="Dewar K."/>
            <person name="Conant G."/>
            <person name="Drula E."/>
            <person name="Henrissat B."/>
            <person name="Hansel C."/>
            <person name="Singer S."/>
            <person name="Hutchinson M.I."/>
            <person name="de Vries R.P."/>
            <person name="Natvig D.O."/>
            <person name="Powell A.J."/>
            <person name="Tsang A."/>
            <person name="Grigoriev I.V."/>
        </authorList>
    </citation>
    <scope>NUCLEOTIDE SEQUENCE [LARGE SCALE GENOMIC DNA]</scope>
    <source>
        <strain evidence="10 11">CBS 494.80</strain>
    </source>
</reference>
<dbReference type="Gene3D" id="1.10.1370.40">
    <property type="match status" value="1"/>
</dbReference>
<keyword evidence="5 7" id="KW-0862">Zinc</keyword>
<dbReference type="InterPro" id="IPR024077">
    <property type="entry name" value="Neurolysin/TOP_dom2"/>
</dbReference>
<evidence type="ECO:0000256" key="5">
    <source>
        <dbReference type="ARBA" id="ARBA00022833"/>
    </source>
</evidence>
<dbReference type="PANTHER" id="PTHR11804">
    <property type="entry name" value="PROTEASE M3 THIMET OLIGOPEPTIDASE-RELATED"/>
    <property type="match status" value="1"/>
</dbReference>
<dbReference type="Pfam" id="PF01432">
    <property type="entry name" value="Peptidase_M3"/>
    <property type="match status" value="1"/>
</dbReference>
<evidence type="ECO:0000256" key="8">
    <source>
        <dbReference type="SAM" id="MobiDB-lite"/>
    </source>
</evidence>
<protein>
    <recommendedName>
        <fullName evidence="9">Peptidase M3A/M3B catalytic domain-containing protein</fullName>
    </recommendedName>
</protein>
<dbReference type="PANTHER" id="PTHR11804:SF84">
    <property type="entry name" value="SACCHAROLYSIN"/>
    <property type="match status" value="1"/>
</dbReference>
<comment type="caution">
    <text evidence="10">The sequence shown here is derived from an EMBL/GenBank/DDBJ whole genome shotgun (WGS) entry which is preliminary data.</text>
</comment>
<organism evidence="10 11">
    <name type="scientific">Oculimacula yallundae</name>
    <dbReference type="NCBI Taxonomy" id="86028"/>
    <lineage>
        <taxon>Eukaryota</taxon>
        <taxon>Fungi</taxon>
        <taxon>Dikarya</taxon>
        <taxon>Ascomycota</taxon>
        <taxon>Pezizomycotina</taxon>
        <taxon>Leotiomycetes</taxon>
        <taxon>Helotiales</taxon>
        <taxon>Ploettnerulaceae</taxon>
        <taxon>Oculimacula</taxon>
    </lineage>
</organism>
<comment type="cofactor">
    <cofactor evidence="7">
        <name>Zn(2+)</name>
        <dbReference type="ChEBI" id="CHEBI:29105"/>
    </cofactor>
    <text evidence="7">Binds 1 zinc ion.</text>
</comment>
<keyword evidence="4 7" id="KW-0378">Hydrolase</keyword>
<evidence type="ECO:0000313" key="10">
    <source>
        <dbReference type="EMBL" id="KAL2072968.1"/>
    </source>
</evidence>
<dbReference type="SUPFAM" id="SSF55486">
    <property type="entry name" value="Metalloproteases ('zincins'), catalytic domain"/>
    <property type="match status" value="1"/>
</dbReference>
<dbReference type="Proteomes" id="UP001595075">
    <property type="component" value="Unassembled WGS sequence"/>
</dbReference>
<evidence type="ECO:0000259" key="9">
    <source>
        <dbReference type="Pfam" id="PF01432"/>
    </source>
</evidence>
<evidence type="ECO:0000256" key="2">
    <source>
        <dbReference type="ARBA" id="ARBA00022670"/>
    </source>
</evidence>
<evidence type="ECO:0000256" key="6">
    <source>
        <dbReference type="ARBA" id="ARBA00023049"/>
    </source>
</evidence>
<evidence type="ECO:0000256" key="1">
    <source>
        <dbReference type="ARBA" id="ARBA00006040"/>
    </source>
</evidence>
<dbReference type="EMBL" id="JAZHXI010000003">
    <property type="protein sequence ID" value="KAL2072968.1"/>
    <property type="molecule type" value="Genomic_DNA"/>
</dbReference>
<evidence type="ECO:0000256" key="3">
    <source>
        <dbReference type="ARBA" id="ARBA00022723"/>
    </source>
</evidence>
<gene>
    <name evidence="10" type="ORF">VTL71DRAFT_10292</name>
</gene>
<dbReference type="InterPro" id="IPR001567">
    <property type="entry name" value="Pept_M3A_M3B_dom"/>
</dbReference>
<sequence>MRLPARSNFDSFTLSLPVGRRQWKRLFRMTRDFYSRRQSLVTFSYVALKPRYNRCPICSPLEATCCQGAIIRHHLSYRTRTFTSTSSSYGKSLKHTTKPPASKIRDYKPSKSKEERLREKAQGSGLEEPVAQVEGDKPAPIGPYSSLDELMRAEITMTKGYYSMVRAENSREYFNARELKEHFDALIRLRARIAAETQTKTYMATESWGKLLSADSVDAFLTEIKNTLAPYLRIQEEEMLKLKQNIQRSSEGLDLGDIAFYSLRLRDSNLAKNVCGTSTPRNLYGYFPTLPTSRKLLAIVGKLSGVAFNEVLPTDKDYENILQHYKDRLSDHTKRPERPLIFTASNAKNFWPAPGKDLGSLVLDIIHADGKEQSAHCGSFGMYCKEVDSNGKRIALPGTHVAIAANFSKASLNMPLLVGPVEIKTLAHELGHAIHRLVRQGTHDCPRDSIEIPSIVMEKLAIVPEILHELSSPHYIYQRPSYMTQWQLLYPDEPLPPKWSSLETFSSVKLRNHPRNRLFTFQMIFWRAKFDLVAHSLTQKQTEAMDLAYECQKIFNEIFYSTDRLNSGEGRDNTYLSWKSLENYETSYYCYLVAEVYATDIWTKAFATDPLNEKEGRRFRRIVLEHRDDPPIVLNEWEFIKDPLGYPIRLLIRWMKRRPETMMGALEEFMGRKLNSKAFNDALKAPRTK</sequence>
<comment type="similarity">
    <text evidence="1 7">Belongs to the peptidase M3 family.</text>
</comment>
<feature type="compositionally biased region" description="Basic and acidic residues" evidence="8">
    <location>
        <begin position="103"/>
        <end position="121"/>
    </location>
</feature>
<dbReference type="InterPro" id="IPR045090">
    <property type="entry name" value="Pept_M3A_M3B"/>
</dbReference>
<name>A0ABR4CUB9_9HELO</name>
<keyword evidence="6 7" id="KW-0482">Metalloprotease</keyword>
<evidence type="ECO:0000256" key="7">
    <source>
        <dbReference type="RuleBase" id="RU003435"/>
    </source>
</evidence>
<keyword evidence="2 7" id="KW-0645">Protease</keyword>
<proteinExistence type="inferred from homology"/>
<evidence type="ECO:0000256" key="4">
    <source>
        <dbReference type="ARBA" id="ARBA00022801"/>
    </source>
</evidence>
<feature type="region of interest" description="Disordered" evidence="8">
    <location>
        <begin position="84"/>
        <end position="138"/>
    </location>
</feature>
<accession>A0ABR4CUB9</accession>
<keyword evidence="11" id="KW-1185">Reference proteome</keyword>
<feature type="domain" description="Peptidase M3A/M3B catalytic" evidence="9">
    <location>
        <begin position="175"/>
        <end position="625"/>
    </location>
</feature>
<evidence type="ECO:0000313" key="11">
    <source>
        <dbReference type="Proteomes" id="UP001595075"/>
    </source>
</evidence>